<evidence type="ECO:0000313" key="1">
    <source>
        <dbReference type="EMBL" id="KAK7364013.1"/>
    </source>
</evidence>
<accession>A0AAN9N667</accession>
<protein>
    <submittedName>
        <fullName evidence="1">Uncharacterized protein</fullName>
    </submittedName>
</protein>
<dbReference type="Proteomes" id="UP001374584">
    <property type="component" value="Unassembled WGS sequence"/>
</dbReference>
<proteinExistence type="predicted"/>
<name>A0AAN9N667_PHACN</name>
<dbReference type="EMBL" id="JAYMYR010000005">
    <property type="protein sequence ID" value="KAK7364013.1"/>
    <property type="molecule type" value="Genomic_DNA"/>
</dbReference>
<gene>
    <name evidence="1" type="ORF">VNO80_12333</name>
</gene>
<comment type="caution">
    <text evidence="1">The sequence shown here is derived from an EMBL/GenBank/DDBJ whole genome shotgun (WGS) entry which is preliminary data.</text>
</comment>
<sequence>MFLYHHLSKLITPQTLSSVLNLLPLDGKQYCIVGLHGTVGAGENEPFHYQLGRIGGRFNGNLMVSLVRLNVDQRSNAEKVNFVISDIVSMFTFVEIAMGITETNYIRIDPCRSLTMESINSTKTNESFDAWGGVVDTTVHLYGSGSRWGLLVVESKKKRREEEAEVANVAHYFVKSSGTSLHMSTRTDIGLSVVAKCGVSNGKFDITVEGPEEHPVCALLYILTVKTVTVFPYQYLVPPPKVQDGSPMVEGSRETMRNSIRRVGLLGTVGAGENEPFHYQLGRIGGRTQTSADVTARLQRVQNRSRSLGVCGLHQSLAKGKRMLQNFHKGDVGWNHGLGVFVKAEVMQIRG</sequence>
<evidence type="ECO:0000313" key="2">
    <source>
        <dbReference type="Proteomes" id="UP001374584"/>
    </source>
</evidence>
<organism evidence="1 2">
    <name type="scientific">Phaseolus coccineus</name>
    <name type="common">Scarlet runner bean</name>
    <name type="synonym">Phaseolus multiflorus</name>
    <dbReference type="NCBI Taxonomy" id="3886"/>
    <lineage>
        <taxon>Eukaryota</taxon>
        <taxon>Viridiplantae</taxon>
        <taxon>Streptophyta</taxon>
        <taxon>Embryophyta</taxon>
        <taxon>Tracheophyta</taxon>
        <taxon>Spermatophyta</taxon>
        <taxon>Magnoliopsida</taxon>
        <taxon>eudicotyledons</taxon>
        <taxon>Gunneridae</taxon>
        <taxon>Pentapetalae</taxon>
        <taxon>rosids</taxon>
        <taxon>fabids</taxon>
        <taxon>Fabales</taxon>
        <taxon>Fabaceae</taxon>
        <taxon>Papilionoideae</taxon>
        <taxon>50 kb inversion clade</taxon>
        <taxon>NPAAA clade</taxon>
        <taxon>indigoferoid/millettioid clade</taxon>
        <taxon>Phaseoleae</taxon>
        <taxon>Phaseolus</taxon>
    </lineage>
</organism>
<reference evidence="1 2" key="1">
    <citation type="submission" date="2024-01" db="EMBL/GenBank/DDBJ databases">
        <title>The genomes of 5 underutilized Papilionoideae crops provide insights into root nodulation and disease resistanc.</title>
        <authorList>
            <person name="Jiang F."/>
        </authorList>
    </citation>
    <scope>NUCLEOTIDE SEQUENCE [LARGE SCALE GENOMIC DNA]</scope>
    <source>
        <strain evidence="1">JINMINGXINNONG_FW02</strain>
        <tissue evidence="1">Leaves</tissue>
    </source>
</reference>
<dbReference type="AlphaFoldDB" id="A0AAN9N667"/>
<keyword evidence="2" id="KW-1185">Reference proteome</keyword>